<comment type="cofactor">
    <cofactor evidence="1">
        <name>Mg(2+)</name>
        <dbReference type="ChEBI" id="CHEBI:18420"/>
    </cofactor>
    <text evidence="1">Binds 2 magnesium ions per subunit.</text>
</comment>
<sequence length="260" mass="28829">MLGVTIGDIVGSRFEFANNRNTKFDLFDKSSDFTDDTVCSVAVAEWVLSGCGDDLVEIMRMWGNRYPNPVGAYGFRFGCWLDDDNPEPYGSWGNGSAMRVSAVGWAFRTLEETLEYAKKSAEITHNHPEGIKGAQAVAAAIFWARMGKDKAFIREQITEQFGYDLNMTCDEIRPHYQFDESCQGTVPQAIVAFLESVDFEHAIRLAVSLGGDSDTMAAITGSVAEAFYGIPQDLREQALAILPRDMAELLLRFELSFQAA</sequence>
<evidence type="ECO:0000313" key="3">
    <source>
        <dbReference type="Proteomes" id="UP000017813"/>
    </source>
</evidence>
<keyword evidence="3" id="KW-1185">Reference proteome</keyword>
<dbReference type="InterPro" id="IPR036705">
    <property type="entry name" value="Ribosyl_crysJ1_sf"/>
</dbReference>
<gene>
    <name evidence="2" type="ORF">HMPREF9021_01368</name>
</gene>
<feature type="binding site" evidence="1">
    <location>
        <position position="35"/>
    </location>
    <ligand>
        <name>Mg(2+)</name>
        <dbReference type="ChEBI" id="CHEBI:18420"/>
        <label>1</label>
    </ligand>
</feature>
<dbReference type="SUPFAM" id="SSF101478">
    <property type="entry name" value="ADP-ribosylglycohydrolase"/>
    <property type="match status" value="1"/>
</dbReference>
<accession>V9HBZ7</accession>
<dbReference type="eggNOG" id="COG1397">
    <property type="taxonomic scope" value="Bacteria"/>
</dbReference>
<feature type="binding site" evidence="1">
    <location>
        <position position="212"/>
    </location>
    <ligand>
        <name>Mg(2+)</name>
        <dbReference type="ChEBI" id="CHEBI:18420"/>
        <label>1</label>
    </ligand>
</feature>
<dbReference type="InterPro" id="IPR005502">
    <property type="entry name" value="Ribosyl_crysJ1"/>
</dbReference>
<evidence type="ECO:0000256" key="1">
    <source>
        <dbReference type="PIRSR" id="PIRSR605502-1"/>
    </source>
</evidence>
<name>V9HBZ7_9NEIS</name>
<dbReference type="KEGG" id="smur:BWP33_06765"/>
<feature type="binding site" evidence="1">
    <location>
        <position position="36"/>
    </location>
    <ligand>
        <name>Mg(2+)</name>
        <dbReference type="ChEBI" id="CHEBI:18420"/>
        <label>1</label>
    </ligand>
</feature>
<dbReference type="STRING" id="641147.HMPREF9021_01368"/>
<comment type="caution">
    <text evidence="2">The sequence shown here is derived from an EMBL/GenBank/DDBJ whole genome shotgun (WGS) entry which is preliminary data.</text>
</comment>
<dbReference type="Pfam" id="PF03747">
    <property type="entry name" value="ADP_ribosyl_GH"/>
    <property type="match status" value="1"/>
</dbReference>
<feature type="binding site" evidence="1">
    <location>
        <position position="215"/>
    </location>
    <ligand>
        <name>Mg(2+)</name>
        <dbReference type="ChEBI" id="CHEBI:18420"/>
        <label>1</label>
    </ligand>
</feature>
<dbReference type="OrthoDB" id="9798107at2"/>
<protein>
    <recommendedName>
        <fullName evidence="4">ADP-ribosylglycohydrolase</fullName>
    </recommendedName>
</protein>
<dbReference type="GO" id="GO:0046872">
    <property type="term" value="F:metal ion binding"/>
    <property type="evidence" value="ECO:0007669"/>
    <property type="project" value="UniProtKB-KW"/>
</dbReference>
<keyword evidence="1" id="KW-0479">Metal-binding</keyword>
<organism evidence="2 3">
    <name type="scientific">Simonsiella muelleri ATCC 29453</name>
    <dbReference type="NCBI Taxonomy" id="641147"/>
    <lineage>
        <taxon>Bacteria</taxon>
        <taxon>Pseudomonadati</taxon>
        <taxon>Pseudomonadota</taxon>
        <taxon>Betaproteobacteria</taxon>
        <taxon>Neisseriales</taxon>
        <taxon>Neisseriaceae</taxon>
        <taxon>Simonsiella</taxon>
    </lineage>
</organism>
<dbReference type="RefSeq" id="WP_002642536.1">
    <property type="nucleotide sequence ID" value="NZ_CP019448.1"/>
</dbReference>
<reference evidence="2 3" key="2">
    <citation type="submission" date="2011-10" db="EMBL/GenBank/DDBJ databases">
        <title>The Genome Sequence of Simonsiella muelleri ATCC 29453.</title>
        <authorList>
            <consortium name="The Broad Institute Genome Sequencing Platform"/>
            <consortium name="The Broad Institute Genome Sequencing Center for Infectious Disease"/>
            <person name="Earl A."/>
            <person name="Ward D."/>
            <person name="Feldgarden M."/>
            <person name="Gevers D."/>
            <person name="Izard J."/>
            <person name="Baranova O.V."/>
            <person name="Blanton J.M."/>
            <person name="Tanner A.C."/>
            <person name="Dewhirst F."/>
            <person name="Young S.K."/>
            <person name="Zeng Q."/>
            <person name="Gargeya S."/>
            <person name="Fitzgerald M."/>
            <person name="Haas B."/>
            <person name="Abouelleil A."/>
            <person name="Alvarado L."/>
            <person name="Arachchi H.M."/>
            <person name="Berlin A."/>
            <person name="Brown A."/>
            <person name="Chapman S.B."/>
            <person name="Chen Z."/>
            <person name="Dunbar C."/>
            <person name="Freedman E."/>
            <person name="Gearin G."/>
            <person name="Goldberg J."/>
            <person name="Griggs A."/>
            <person name="Gujja S."/>
            <person name="Heiman D."/>
            <person name="Howarth C."/>
            <person name="Larson L."/>
            <person name="Lui A."/>
            <person name="MacDonald P.J.P."/>
            <person name="Montmayeur A."/>
            <person name="Murphy C."/>
            <person name="Neiman D."/>
            <person name="Pearson M."/>
            <person name="Priest M."/>
            <person name="Roberts A."/>
            <person name="Saif S."/>
            <person name="Shea T."/>
            <person name="Shenoy N."/>
            <person name="Sisk P."/>
            <person name="Stolte C."/>
            <person name="Sykes S."/>
            <person name="Wortman J."/>
            <person name="Nusbaum C."/>
            <person name="Birren B."/>
        </authorList>
    </citation>
    <scope>NUCLEOTIDE SEQUENCE [LARGE SCALE GENOMIC DNA]</scope>
    <source>
        <strain evidence="2 3">ATCC 29453</strain>
    </source>
</reference>
<evidence type="ECO:0000313" key="2">
    <source>
        <dbReference type="EMBL" id="EFG30762.1"/>
    </source>
</evidence>
<dbReference type="InterPro" id="IPR050792">
    <property type="entry name" value="ADP-ribosylglycohydrolase"/>
</dbReference>
<feature type="binding site" evidence="1">
    <location>
        <position position="34"/>
    </location>
    <ligand>
        <name>Mg(2+)</name>
        <dbReference type="ChEBI" id="CHEBI:18420"/>
        <label>1</label>
    </ligand>
</feature>
<dbReference type="PANTHER" id="PTHR16222:SF12">
    <property type="entry name" value="ADP-RIBOSYLGLYCOHYDROLASE-RELATED"/>
    <property type="match status" value="1"/>
</dbReference>
<dbReference type="PANTHER" id="PTHR16222">
    <property type="entry name" value="ADP-RIBOSYLGLYCOHYDROLASE"/>
    <property type="match status" value="1"/>
</dbReference>
<evidence type="ECO:0008006" key="4">
    <source>
        <dbReference type="Google" id="ProtNLM"/>
    </source>
</evidence>
<dbReference type="Proteomes" id="UP000017813">
    <property type="component" value="Unassembled WGS sequence"/>
</dbReference>
<dbReference type="Gene3D" id="1.10.4080.10">
    <property type="entry name" value="ADP-ribosylation/Crystallin J1"/>
    <property type="match status" value="1"/>
</dbReference>
<dbReference type="EMBL" id="ADCY02000046">
    <property type="protein sequence ID" value="EFG30762.1"/>
    <property type="molecule type" value="Genomic_DNA"/>
</dbReference>
<reference evidence="2 3" key="1">
    <citation type="submission" date="2010-03" db="EMBL/GenBank/DDBJ databases">
        <authorList>
            <consortium name="The Broad Institute Genome Sequencing Platform"/>
            <person name="Ward D."/>
            <person name="Earl A."/>
            <person name="Feldgarden M."/>
            <person name="Gevers D."/>
            <person name="Young S."/>
            <person name="Zeng Q."/>
            <person name="Koehrsen M."/>
            <person name="Alvarado L."/>
            <person name="Berlin A.M."/>
            <person name="Borenstein D."/>
            <person name="Chapman S.B."/>
            <person name="Chen Z."/>
            <person name="Engels R."/>
            <person name="Freedman E."/>
            <person name="Gellesch M."/>
            <person name="Goldberg J."/>
            <person name="Griggs A."/>
            <person name="Gujja S."/>
            <person name="Heilman E.R."/>
            <person name="Heiman D.I."/>
            <person name="Hepburn T.A."/>
            <person name="Howarth C."/>
            <person name="Jen D."/>
            <person name="Larson L."/>
            <person name="Mehta T."/>
            <person name="Park D."/>
            <person name="Pearson M."/>
            <person name="Richards J."/>
            <person name="Roberts A."/>
            <person name="Saif S."/>
            <person name="Shea T.D."/>
            <person name="Shenoy N."/>
            <person name="Sisk P."/>
            <person name="Stolte C."/>
            <person name="Sykes S.N."/>
            <person name="Walk T."/>
            <person name="White J."/>
            <person name="Yandava C."/>
            <person name="Izard J."/>
            <person name="Baranova O.V."/>
            <person name="Blanton J.M."/>
            <person name="Tanner A.C."/>
            <person name="Dewhirst F."/>
            <person name="Haas B."/>
            <person name="Nusbaum C."/>
            <person name="Birren B."/>
        </authorList>
    </citation>
    <scope>NUCLEOTIDE SEQUENCE [LARGE SCALE GENOMIC DNA]</scope>
    <source>
        <strain evidence="2 3">ATCC 29453</strain>
    </source>
</reference>
<proteinExistence type="predicted"/>
<dbReference type="HOGENOM" id="CLU_024566_1_0_4"/>
<feature type="binding site" evidence="1">
    <location>
        <position position="214"/>
    </location>
    <ligand>
        <name>Mg(2+)</name>
        <dbReference type="ChEBI" id="CHEBI:18420"/>
        <label>1</label>
    </ligand>
</feature>
<dbReference type="AlphaFoldDB" id="V9HBZ7"/>
<keyword evidence="1" id="KW-0460">Magnesium</keyword>